<feature type="signal peptide" evidence="1">
    <location>
        <begin position="1"/>
        <end position="18"/>
    </location>
</feature>
<dbReference type="STRING" id="1849047.A0A3D8QA60"/>
<dbReference type="Proteomes" id="UP000256645">
    <property type="component" value="Unassembled WGS sequence"/>
</dbReference>
<evidence type="ECO:0000259" key="2">
    <source>
        <dbReference type="Pfam" id="PF01425"/>
    </source>
</evidence>
<name>A0A3D8QA60_9HELO</name>
<dbReference type="EMBL" id="PDLM01000017">
    <property type="protein sequence ID" value="RDW58725.1"/>
    <property type="molecule type" value="Genomic_DNA"/>
</dbReference>
<dbReference type="OrthoDB" id="566138at2759"/>
<feature type="chain" id="PRO_5017775465" description="Amidase domain-containing protein" evidence="1">
    <location>
        <begin position="19"/>
        <end position="522"/>
    </location>
</feature>
<proteinExistence type="predicted"/>
<dbReference type="Pfam" id="PF01425">
    <property type="entry name" value="Amidase"/>
    <property type="match status" value="1"/>
</dbReference>
<keyword evidence="1" id="KW-0732">Signal</keyword>
<dbReference type="PANTHER" id="PTHR42678:SF34">
    <property type="entry name" value="OS04G0183300 PROTEIN"/>
    <property type="match status" value="1"/>
</dbReference>
<gene>
    <name evidence="3" type="ORF">BP6252_13201</name>
</gene>
<reference evidence="3 4" key="1">
    <citation type="journal article" date="2018" name="IMA Fungus">
        <title>IMA Genome-F 9: Draft genome sequence of Annulohypoxylon stygium, Aspergillus mulundensis, Berkeleyomyces basicola (syn. Thielaviopsis basicola), Ceratocystis smalleyi, two Cercospora beticola strains, Coleophoma cylindrospora, Fusarium fracticaudum, Phialophora cf. hyalina, and Morchella septimelata.</title>
        <authorList>
            <person name="Wingfield B.D."/>
            <person name="Bills G.F."/>
            <person name="Dong Y."/>
            <person name="Huang W."/>
            <person name="Nel W.J."/>
            <person name="Swalarsk-Parry B.S."/>
            <person name="Vaghefi N."/>
            <person name="Wilken P.M."/>
            <person name="An Z."/>
            <person name="de Beer Z.W."/>
            <person name="De Vos L."/>
            <person name="Chen L."/>
            <person name="Duong T.A."/>
            <person name="Gao Y."/>
            <person name="Hammerbacher A."/>
            <person name="Kikkert J.R."/>
            <person name="Li Y."/>
            <person name="Li H."/>
            <person name="Li K."/>
            <person name="Li Q."/>
            <person name="Liu X."/>
            <person name="Ma X."/>
            <person name="Naidoo K."/>
            <person name="Pethybridge S.J."/>
            <person name="Sun J."/>
            <person name="Steenkamp E.T."/>
            <person name="van der Nest M.A."/>
            <person name="van Wyk S."/>
            <person name="Wingfield M.J."/>
            <person name="Xiong C."/>
            <person name="Yue Q."/>
            <person name="Zhang X."/>
        </authorList>
    </citation>
    <scope>NUCLEOTIDE SEQUENCE [LARGE SCALE GENOMIC DNA]</scope>
    <source>
        <strain evidence="3 4">BP6252</strain>
    </source>
</reference>
<dbReference type="InterPro" id="IPR023631">
    <property type="entry name" value="Amidase_dom"/>
</dbReference>
<dbReference type="AlphaFoldDB" id="A0A3D8QA60"/>
<dbReference type="SUPFAM" id="SSF75304">
    <property type="entry name" value="Amidase signature (AS) enzymes"/>
    <property type="match status" value="1"/>
</dbReference>
<dbReference type="Gene3D" id="3.90.1300.10">
    <property type="entry name" value="Amidase signature (AS) domain"/>
    <property type="match status" value="1"/>
</dbReference>
<evidence type="ECO:0000313" key="3">
    <source>
        <dbReference type="EMBL" id="RDW58725.1"/>
    </source>
</evidence>
<organism evidence="3 4">
    <name type="scientific">Coleophoma cylindrospora</name>
    <dbReference type="NCBI Taxonomy" id="1849047"/>
    <lineage>
        <taxon>Eukaryota</taxon>
        <taxon>Fungi</taxon>
        <taxon>Dikarya</taxon>
        <taxon>Ascomycota</taxon>
        <taxon>Pezizomycotina</taxon>
        <taxon>Leotiomycetes</taxon>
        <taxon>Helotiales</taxon>
        <taxon>Dermateaceae</taxon>
        <taxon>Coleophoma</taxon>
    </lineage>
</organism>
<accession>A0A3D8QA60</accession>
<evidence type="ECO:0000313" key="4">
    <source>
        <dbReference type="Proteomes" id="UP000256645"/>
    </source>
</evidence>
<feature type="domain" description="Amidase" evidence="2">
    <location>
        <begin position="89"/>
        <end position="436"/>
    </location>
</feature>
<dbReference type="PANTHER" id="PTHR42678">
    <property type="entry name" value="AMIDASE"/>
    <property type="match status" value="1"/>
</dbReference>
<keyword evidence="4" id="KW-1185">Reference proteome</keyword>
<comment type="caution">
    <text evidence="3">The sequence shown here is derived from an EMBL/GenBank/DDBJ whole genome shotgun (WGS) entry which is preliminary data.</text>
</comment>
<dbReference type="InterPro" id="IPR036928">
    <property type="entry name" value="AS_sf"/>
</dbReference>
<sequence>MRLSFVGIWFLCFSLTYASCSNTSAFPELSEADLSELQEGLQQGQFTSVDLVKAYLARIQEVNTALHAVAETNPDALTIAQTLDEERKAAGSYALLGSKVPHDSTVVAKLRAAGAIILGKANLSQWANARSSNTTNGWSAYGGQCSAVYYPNQDPSGSSSGSAVISSIGLAFATLGTDTIGSVLSPSDVNNVVGIRPTVGLTSRHLVIPFSLRQDSVGPLARTVKDAAAMLSVIAGPDPADNYTTVNPHPDLDYTKFDEDYNTTLKNGRIGIPANILEVFTASWFDTTNTSGPVMDAFYAAVNLLEQHGATVNHNANYSRLDEYITGYLDGSISNVVLADVAYDIPEYLNLLQPQATPLPQTLEDIRNFTQHYPLEDYPDRDTADFDMELAAPSASSAEIWAQYQLNLQLGGAGGIVGALDNNNLDVLIVPTQASPYVTCIAGLPAISVPLGFYPSSQPVLESSRGLIGTAPGIPFGISFIGRAWSEQTLLKYAYAFEQLTQVRKSGKPYMLPSTELGDIVG</sequence>
<protein>
    <recommendedName>
        <fullName evidence="2">Amidase domain-containing protein</fullName>
    </recommendedName>
</protein>
<evidence type="ECO:0000256" key="1">
    <source>
        <dbReference type="SAM" id="SignalP"/>
    </source>
</evidence>